<dbReference type="InterPro" id="IPR029069">
    <property type="entry name" value="HotDog_dom_sf"/>
</dbReference>
<protein>
    <submittedName>
        <fullName evidence="3">Thioesterase family protein</fullName>
    </submittedName>
</protein>
<dbReference type="Gene3D" id="2.40.160.210">
    <property type="entry name" value="Acyl-CoA thioesterase, double hotdog domain"/>
    <property type="match status" value="1"/>
</dbReference>
<reference evidence="3 4" key="1">
    <citation type="journal article" date="2020" name="Nature">
        <title>Bacterial chemolithoautotrophy via manganese oxidation.</title>
        <authorList>
            <person name="Yu H."/>
            <person name="Leadbetter J.R."/>
        </authorList>
    </citation>
    <scope>NUCLEOTIDE SEQUENCE [LARGE SCALE GENOMIC DNA]</scope>
    <source>
        <strain evidence="3 4">RBP-1</strain>
    </source>
</reference>
<proteinExistence type="predicted"/>
<dbReference type="RefSeq" id="WP_168107469.1">
    <property type="nucleotide sequence ID" value="NZ_VTOX01000003.1"/>
</dbReference>
<evidence type="ECO:0000313" key="3">
    <source>
        <dbReference type="EMBL" id="NKE66359.1"/>
    </source>
</evidence>
<feature type="domain" description="Acyl-CoA thioesterase-like N-terminal HotDog" evidence="1">
    <location>
        <begin position="29"/>
        <end position="109"/>
    </location>
</feature>
<dbReference type="Pfam" id="PF20789">
    <property type="entry name" value="4HBT_3C"/>
    <property type="match status" value="1"/>
</dbReference>
<comment type="caution">
    <text evidence="3">The sequence shown here is derived from an EMBL/GenBank/DDBJ whole genome shotgun (WGS) entry which is preliminary data.</text>
</comment>
<gene>
    <name evidence="3" type="ORF">RAMLITH_11055</name>
</gene>
<keyword evidence="4" id="KW-1185">Reference proteome</keyword>
<organism evidence="3 4">
    <name type="scientific">Ramlibacter lithotrophicus</name>
    <dbReference type="NCBI Taxonomy" id="2606681"/>
    <lineage>
        <taxon>Bacteria</taxon>
        <taxon>Pseudomonadati</taxon>
        <taxon>Pseudomonadota</taxon>
        <taxon>Betaproteobacteria</taxon>
        <taxon>Burkholderiales</taxon>
        <taxon>Comamonadaceae</taxon>
        <taxon>Ramlibacter</taxon>
    </lineage>
</organism>
<dbReference type="InterPro" id="IPR049449">
    <property type="entry name" value="TesB_ACOT8-like_N"/>
</dbReference>
<dbReference type="InterPro" id="IPR042171">
    <property type="entry name" value="Acyl-CoA_hotdog"/>
</dbReference>
<dbReference type="InterPro" id="IPR049450">
    <property type="entry name" value="ACOT8-like_C"/>
</dbReference>
<dbReference type="Proteomes" id="UP000521868">
    <property type="component" value="Unassembled WGS sequence"/>
</dbReference>
<evidence type="ECO:0000259" key="2">
    <source>
        <dbReference type="Pfam" id="PF20789"/>
    </source>
</evidence>
<dbReference type="SUPFAM" id="SSF54637">
    <property type="entry name" value="Thioesterase/thiol ester dehydrase-isomerase"/>
    <property type="match status" value="2"/>
</dbReference>
<dbReference type="EMBL" id="VTOX01000003">
    <property type="protein sequence ID" value="NKE66359.1"/>
    <property type="molecule type" value="Genomic_DNA"/>
</dbReference>
<evidence type="ECO:0000313" key="4">
    <source>
        <dbReference type="Proteomes" id="UP000521868"/>
    </source>
</evidence>
<dbReference type="AlphaFoldDB" id="A0A7X6DFS4"/>
<name>A0A7X6DFS4_9BURK</name>
<accession>A0A7X6DFS4</accession>
<evidence type="ECO:0000259" key="1">
    <source>
        <dbReference type="Pfam" id="PF13622"/>
    </source>
</evidence>
<sequence>MNENQHPFDAAIALRPEGEGAWHGHTSPAYANMIGPFGGITAAQALNAVLQHPQRLGEPVAYTVNFAAPVADGPFLALARPARTNRSTQHWIAELRQGDQTVATATAVTAVRRDTWGATELAMPAVPPPPAVPRPLARGKVEWINRYEMRFVEGAYPPAWDGTHSEDSRTCLWLRDEPPRPLDFASLTALADVFFPRIWRRRATRTPIGTVSMTVYFHAGGAQLARTGSGHLLGQAHAHGFRDGYFDQTAQLWNEAGDLLATSHQIVYYKE</sequence>
<feature type="domain" description="Acyl-CoA thioesterase-like C-terminal" evidence="2">
    <location>
        <begin position="132"/>
        <end position="268"/>
    </location>
</feature>
<dbReference type="Pfam" id="PF13622">
    <property type="entry name" value="4HBT_3"/>
    <property type="match status" value="1"/>
</dbReference>